<keyword evidence="1" id="KW-0812">Transmembrane</keyword>
<feature type="transmembrane region" description="Helical" evidence="1">
    <location>
        <begin position="135"/>
        <end position="157"/>
    </location>
</feature>
<accession>A0A2A9DU84</accession>
<feature type="transmembrane region" description="Helical" evidence="1">
    <location>
        <begin position="201"/>
        <end position="220"/>
    </location>
</feature>
<sequence>MVAVLVGLRFRSMWNALQRNPWQLVGAILGALYGLGMLGLLFVGFVLLSLAPLELARLAVVGAGSVLLLGWLIGPLVTVGVDQTLDPVKLSPFPVPRNTLFVALTASGVLGIPGIVTAVAALGSAIVWWRHPLAIVAALVCAAVAVLTCVTASRAFMAVSSGVSSGRRFRELTGVLIFIPLILLGPIIVGITEGARSFADVLPTIATVLGWTPFGAAWAVPGDVAAGEWGAAAARFAIALATLAVCVMLWRSGLNRMLSSPLRSTSSAQSRKGLGMLGIVPDSRTGAVMARSLTYWMRDPRYAQQLIVVPLIVALMVFYGMMGDGGSVQPTIGLILAAYFLSTSLYADVSYDGTAFALHLTTGVRGIADRAGRALAVAAFAVPLIVILTVAVVALTGDVASLPATLGVTLGITLAGFAAASVTSALLVFPVPKAGDNPFKSQPGAALPSMLAMLGTFGGATVLALPVIVLGIVTIVTGSTVIGWITLAVGAVVGAAELALGIVVGGRIFDRRGPELLARLRT</sequence>
<proteinExistence type="predicted"/>
<evidence type="ECO:0000313" key="2">
    <source>
        <dbReference type="EMBL" id="PFG30258.1"/>
    </source>
</evidence>
<gene>
    <name evidence="2" type="ORF">ATJ78_1186</name>
</gene>
<reference evidence="2 3" key="1">
    <citation type="submission" date="2017-10" db="EMBL/GenBank/DDBJ databases">
        <title>Sequencing the genomes of 1000 actinobacteria strains.</title>
        <authorList>
            <person name="Klenk H.-P."/>
        </authorList>
    </citation>
    <scope>NUCLEOTIDE SEQUENCE [LARGE SCALE GENOMIC DNA]</scope>
    <source>
        <strain evidence="2 3">DSM 21798</strain>
    </source>
</reference>
<feature type="transmembrane region" description="Helical" evidence="1">
    <location>
        <begin position="328"/>
        <end position="347"/>
    </location>
</feature>
<dbReference type="AlphaFoldDB" id="A0A2A9DU84"/>
<feature type="transmembrane region" description="Helical" evidence="1">
    <location>
        <begin position="22"/>
        <end position="51"/>
    </location>
</feature>
<name>A0A2A9DU84_9MICO</name>
<organism evidence="2 3">
    <name type="scientific">Paramicrobacterium agarici</name>
    <dbReference type="NCBI Taxonomy" id="630514"/>
    <lineage>
        <taxon>Bacteria</taxon>
        <taxon>Bacillati</taxon>
        <taxon>Actinomycetota</taxon>
        <taxon>Actinomycetes</taxon>
        <taxon>Micrococcales</taxon>
        <taxon>Microbacteriaceae</taxon>
        <taxon>Paramicrobacterium</taxon>
    </lineage>
</organism>
<evidence type="ECO:0000313" key="3">
    <source>
        <dbReference type="Proteomes" id="UP000221369"/>
    </source>
</evidence>
<keyword evidence="1" id="KW-1133">Transmembrane helix</keyword>
<dbReference type="EMBL" id="PDJE01000001">
    <property type="protein sequence ID" value="PFG30258.1"/>
    <property type="molecule type" value="Genomic_DNA"/>
</dbReference>
<feature type="transmembrane region" description="Helical" evidence="1">
    <location>
        <begin position="481"/>
        <end position="504"/>
    </location>
</feature>
<feature type="transmembrane region" description="Helical" evidence="1">
    <location>
        <begin position="58"/>
        <end position="81"/>
    </location>
</feature>
<keyword evidence="1" id="KW-0472">Membrane</keyword>
<protein>
    <submittedName>
        <fullName evidence="2">ABC-2 type transport system permease protein</fullName>
    </submittedName>
</protein>
<feature type="transmembrane region" description="Helical" evidence="1">
    <location>
        <begin position="101"/>
        <end position="128"/>
    </location>
</feature>
<evidence type="ECO:0000256" key="1">
    <source>
        <dbReference type="SAM" id="Phobius"/>
    </source>
</evidence>
<dbReference type="Proteomes" id="UP000221369">
    <property type="component" value="Unassembled WGS sequence"/>
</dbReference>
<feature type="transmembrane region" description="Helical" evidence="1">
    <location>
        <begin position="374"/>
        <end position="396"/>
    </location>
</feature>
<feature type="transmembrane region" description="Helical" evidence="1">
    <location>
        <begin position="302"/>
        <end position="322"/>
    </location>
</feature>
<feature type="transmembrane region" description="Helical" evidence="1">
    <location>
        <begin position="169"/>
        <end position="189"/>
    </location>
</feature>
<dbReference type="RefSeq" id="WP_211288434.1">
    <property type="nucleotide sequence ID" value="NZ_PDJE01000001.1"/>
</dbReference>
<feature type="transmembrane region" description="Helical" evidence="1">
    <location>
        <begin position="232"/>
        <end position="250"/>
    </location>
</feature>
<comment type="caution">
    <text evidence="2">The sequence shown here is derived from an EMBL/GenBank/DDBJ whole genome shotgun (WGS) entry which is preliminary data.</text>
</comment>
<keyword evidence="3" id="KW-1185">Reference proteome</keyword>
<feature type="transmembrane region" description="Helical" evidence="1">
    <location>
        <begin position="408"/>
        <end position="429"/>
    </location>
</feature>
<feature type="transmembrane region" description="Helical" evidence="1">
    <location>
        <begin position="450"/>
        <end position="475"/>
    </location>
</feature>